<accession>R0LE20</accession>
<gene>
    <name evidence="2" type="ORF">Anapl_13768</name>
</gene>
<evidence type="ECO:0000256" key="1">
    <source>
        <dbReference type="SAM" id="MobiDB-lite"/>
    </source>
</evidence>
<reference evidence="3" key="1">
    <citation type="journal article" date="2013" name="Nat. Genet.">
        <title>The duck genome and transcriptome provide insight into an avian influenza virus reservoir species.</title>
        <authorList>
            <person name="Huang Y."/>
            <person name="Li Y."/>
            <person name="Burt D.W."/>
            <person name="Chen H."/>
            <person name="Zhang Y."/>
            <person name="Qian W."/>
            <person name="Kim H."/>
            <person name="Gan S."/>
            <person name="Zhao Y."/>
            <person name="Li J."/>
            <person name="Yi K."/>
            <person name="Feng H."/>
            <person name="Zhu P."/>
            <person name="Li B."/>
            <person name="Liu Q."/>
            <person name="Fairley S."/>
            <person name="Magor K.E."/>
            <person name="Du Z."/>
            <person name="Hu X."/>
            <person name="Goodman L."/>
            <person name="Tafer H."/>
            <person name="Vignal A."/>
            <person name="Lee T."/>
            <person name="Kim K.W."/>
            <person name="Sheng Z."/>
            <person name="An Y."/>
            <person name="Searle S."/>
            <person name="Herrero J."/>
            <person name="Groenen M.A."/>
            <person name="Crooijmans R.P."/>
            <person name="Faraut T."/>
            <person name="Cai Q."/>
            <person name="Webster R.G."/>
            <person name="Aldridge J.R."/>
            <person name="Warren W.C."/>
            <person name="Bartschat S."/>
            <person name="Kehr S."/>
            <person name="Marz M."/>
            <person name="Stadler P.F."/>
            <person name="Smith J."/>
            <person name="Kraus R.H."/>
            <person name="Zhao Y."/>
            <person name="Ren L."/>
            <person name="Fei J."/>
            <person name="Morisson M."/>
            <person name="Kaiser P."/>
            <person name="Griffin D.K."/>
            <person name="Rao M."/>
            <person name="Pitel F."/>
            <person name="Wang J."/>
            <person name="Li N."/>
        </authorList>
    </citation>
    <scope>NUCLEOTIDE SEQUENCE [LARGE SCALE GENOMIC DNA]</scope>
</reference>
<dbReference type="PANTHER" id="PTHR35077:SF2">
    <property type="entry name" value="SIMILAR TO AI661453 PROTEIN"/>
    <property type="match status" value="1"/>
</dbReference>
<protein>
    <submittedName>
        <fullName evidence="2">Uncharacterized protein C6orf132</fullName>
    </submittedName>
</protein>
<organism evidence="2 3">
    <name type="scientific">Anas platyrhynchos</name>
    <name type="common">Mallard</name>
    <name type="synonym">Anas boschas</name>
    <dbReference type="NCBI Taxonomy" id="8839"/>
    <lineage>
        <taxon>Eukaryota</taxon>
        <taxon>Metazoa</taxon>
        <taxon>Chordata</taxon>
        <taxon>Craniata</taxon>
        <taxon>Vertebrata</taxon>
        <taxon>Euteleostomi</taxon>
        <taxon>Archelosauria</taxon>
        <taxon>Archosauria</taxon>
        <taxon>Dinosauria</taxon>
        <taxon>Saurischia</taxon>
        <taxon>Theropoda</taxon>
        <taxon>Coelurosauria</taxon>
        <taxon>Aves</taxon>
        <taxon>Neognathae</taxon>
        <taxon>Galloanserae</taxon>
        <taxon>Anseriformes</taxon>
        <taxon>Anatidae</taxon>
        <taxon>Anatinae</taxon>
        <taxon>Anas</taxon>
    </lineage>
</organism>
<name>R0LE20_ANAPL</name>
<feature type="compositionally biased region" description="Polar residues" evidence="1">
    <location>
        <begin position="180"/>
        <end position="192"/>
    </location>
</feature>
<sequence>MSTNMGVHSVGGQELQKQPGLVLCLQEPFARGRGDVIEVYYGDNRFGTMTDSGTATLKPRPRVRPLLTFLPLSLGGQNSSEQSYQQQLDVESTAVSTNTAGPGAVFNPAEIPPCCLQKPQVFAAGFNALLPSFSPVELTFLKGRRTSIDSAGKAGPYGVADTKYKAQNGDFSAAGRPAHGSSQYSGPTNTFTVRPGTRQPISYAYQSGHR</sequence>
<feature type="region of interest" description="Disordered" evidence="1">
    <location>
        <begin position="170"/>
        <end position="210"/>
    </location>
</feature>
<evidence type="ECO:0000313" key="2">
    <source>
        <dbReference type="EMBL" id="EOA98527.1"/>
    </source>
</evidence>
<dbReference type="Proteomes" id="UP000296049">
    <property type="component" value="Unassembled WGS sequence"/>
</dbReference>
<dbReference type="EMBL" id="KB743473">
    <property type="protein sequence ID" value="EOA98527.1"/>
    <property type="molecule type" value="Genomic_DNA"/>
</dbReference>
<evidence type="ECO:0000313" key="3">
    <source>
        <dbReference type="Proteomes" id="UP000296049"/>
    </source>
</evidence>
<dbReference type="PANTHER" id="PTHR35077">
    <property type="entry name" value="SIMILAR TO AI661453 PROTEIN"/>
    <property type="match status" value="1"/>
</dbReference>
<dbReference type="AlphaFoldDB" id="R0LE20"/>
<proteinExistence type="predicted"/>
<keyword evidence="3" id="KW-1185">Reference proteome</keyword>